<keyword evidence="2 5" id="KW-0808">Transferase</keyword>
<dbReference type="InterPro" id="IPR003726">
    <property type="entry name" value="HCY_dom"/>
</dbReference>
<feature type="binding site" evidence="5">
    <location>
        <position position="289"/>
    </location>
    <ligand>
        <name>Zn(2+)</name>
        <dbReference type="ChEBI" id="CHEBI:29105"/>
    </ligand>
</feature>
<evidence type="ECO:0000313" key="7">
    <source>
        <dbReference type="EMBL" id="AQA14540.1"/>
    </source>
</evidence>
<keyword evidence="8" id="KW-1185">Reference proteome</keyword>
<reference evidence="7 8" key="1">
    <citation type="journal article" date="2017" name="J. Biotechnol.">
        <title>The complete genome sequence of Streptomyces autolyticus CGMCC 0516, the producer of geldanamycin, autolytimycin, reblastatin and elaiophylin.</title>
        <authorList>
            <person name="Yin M."/>
            <person name="Jiang M."/>
            <person name="Ren Z."/>
            <person name="Dong Y."/>
            <person name="Lu T."/>
        </authorList>
    </citation>
    <scope>NUCLEOTIDE SEQUENCE [LARGE SCALE GENOMIC DNA]</scope>
    <source>
        <strain evidence="7 8">CGMCC0516</strain>
    </source>
</reference>
<dbReference type="PANTHER" id="PTHR46015">
    <property type="entry name" value="ZGC:172121"/>
    <property type="match status" value="1"/>
</dbReference>
<evidence type="ECO:0000259" key="6">
    <source>
        <dbReference type="PROSITE" id="PS50970"/>
    </source>
</evidence>
<organism evidence="7 8">
    <name type="scientific">Streptomyces autolyticus</name>
    <dbReference type="NCBI Taxonomy" id="75293"/>
    <lineage>
        <taxon>Bacteria</taxon>
        <taxon>Bacillati</taxon>
        <taxon>Actinomycetota</taxon>
        <taxon>Actinomycetes</taxon>
        <taxon>Kitasatosporales</taxon>
        <taxon>Streptomycetaceae</taxon>
        <taxon>Streptomyces</taxon>
    </lineage>
</organism>
<keyword evidence="3 5" id="KW-0479">Metal-binding</keyword>
<dbReference type="Proteomes" id="UP000187851">
    <property type="component" value="Chromosome"/>
</dbReference>
<protein>
    <submittedName>
        <fullName evidence="7">Homocysteine S-methyltransferase</fullName>
    </submittedName>
</protein>
<dbReference type="SUPFAM" id="SSF82282">
    <property type="entry name" value="Homocysteine S-methyltransferase"/>
    <property type="match status" value="1"/>
</dbReference>
<dbReference type="Pfam" id="PF02574">
    <property type="entry name" value="S-methyl_trans"/>
    <property type="match status" value="1"/>
</dbReference>
<dbReference type="Gene3D" id="3.20.20.330">
    <property type="entry name" value="Homocysteine-binding-like domain"/>
    <property type="match status" value="1"/>
</dbReference>
<evidence type="ECO:0000256" key="4">
    <source>
        <dbReference type="ARBA" id="ARBA00022833"/>
    </source>
</evidence>
<dbReference type="InterPro" id="IPR051486">
    <property type="entry name" value="Hcy_S-methyltransferase"/>
</dbReference>
<evidence type="ECO:0000313" key="8">
    <source>
        <dbReference type="Proteomes" id="UP000187851"/>
    </source>
</evidence>
<dbReference type="EMBL" id="CP019458">
    <property type="protein sequence ID" value="AQA14540.1"/>
    <property type="molecule type" value="Genomic_DNA"/>
</dbReference>
<dbReference type="InterPro" id="IPR036589">
    <property type="entry name" value="HCY_dom_sf"/>
</dbReference>
<sequence>MSVPRTPLAAALEHGPLVLDGGLSNQLEAQGCDLSDELWSARLLADDPGQIEAAHTAYARAGARVLITSSYQATYEGFAHRGLGHEEATALLRRSVELARMAAERMAAERAAVEGVEAGQAAVEGVEAGRAEARGSAVERMAAGRAVVERAEAGQTDPGGAGGGGDVGHVGGGAAGSVWVAASVGPYGAMLADGSEYRGRYGLSVAELTRFHRPRIEALAAAGPDVLALETVPDADEAAAMLSAVEGCGVPVWLSYSIAGETTRAGQPLRDAFALAAGVDQVIAVGVNCCEPGDADRAVEIAAGITGKPVVVYPNSGEEWDAAARSWRGRSTFDPGRVRAWRDAGARLIGGCCRVGPERIAELAAVVRSH</sequence>
<gene>
    <name evidence="7" type="ORF">BV401_33115</name>
</gene>
<comment type="cofactor">
    <cofactor evidence="5">
        <name>Zn(2+)</name>
        <dbReference type="ChEBI" id="CHEBI:29105"/>
    </cofactor>
</comment>
<proteinExistence type="predicted"/>
<feature type="binding site" evidence="5">
    <location>
        <position position="352"/>
    </location>
    <ligand>
        <name>Zn(2+)</name>
        <dbReference type="ChEBI" id="CHEBI:29105"/>
    </ligand>
</feature>
<evidence type="ECO:0000256" key="1">
    <source>
        <dbReference type="ARBA" id="ARBA00022603"/>
    </source>
</evidence>
<evidence type="ECO:0000256" key="5">
    <source>
        <dbReference type="PROSITE-ProRule" id="PRU00333"/>
    </source>
</evidence>
<evidence type="ECO:0000256" key="2">
    <source>
        <dbReference type="ARBA" id="ARBA00022679"/>
    </source>
</evidence>
<dbReference type="NCBIfam" id="NF007020">
    <property type="entry name" value="PRK09485.1"/>
    <property type="match status" value="1"/>
</dbReference>
<accession>A0ABM6HKG0</accession>
<dbReference type="PANTHER" id="PTHR46015:SF1">
    <property type="entry name" value="HOMOCYSTEINE S-METHYLTRANSFERASE-LIKE ISOFORM 1"/>
    <property type="match status" value="1"/>
</dbReference>
<dbReference type="RefSeq" id="WP_079259276.1">
    <property type="nucleotide sequence ID" value="NZ_CP019458.1"/>
</dbReference>
<feature type="binding site" evidence="5">
    <location>
        <position position="353"/>
    </location>
    <ligand>
        <name>Zn(2+)</name>
        <dbReference type="ChEBI" id="CHEBI:29105"/>
    </ligand>
</feature>
<keyword evidence="4 5" id="KW-0862">Zinc</keyword>
<evidence type="ECO:0000256" key="3">
    <source>
        <dbReference type="ARBA" id="ARBA00022723"/>
    </source>
</evidence>
<keyword evidence="1 5" id="KW-0489">Methyltransferase</keyword>
<dbReference type="PROSITE" id="PS50970">
    <property type="entry name" value="HCY"/>
    <property type="match status" value="1"/>
</dbReference>
<name>A0ABM6HKG0_9ACTN</name>
<feature type="domain" description="Hcy-binding" evidence="6">
    <location>
        <begin position="5"/>
        <end position="367"/>
    </location>
</feature>